<dbReference type="InterPro" id="IPR016830">
    <property type="entry name" value="UbiT"/>
</dbReference>
<evidence type="ECO:0000313" key="4">
    <source>
        <dbReference type="Proteomes" id="UP001206126"/>
    </source>
</evidence>
<protein>
    <recommendedName>
        <fullName evidence="1">Ubiquinone biosynthesis accessory factor UbiT</fullName>
    </recommendedName>
</protein>
<organism evidence="3 4">
    <name type="scientific">Massilia agilis</name>
    <dbReference type="NCBI Taxonomy" id="1811226"/>
    <lineage>
        <taxon>Bacteria</taxon>
        <taxon>Pseudomonadati</taxon>
        <taxon>Pseudomonadota</taxon>
        <taxon>Betaproteobacteria</taxon>
        <taxon>Burkholderiales</taxon>
        <taxon>Oxalobacteraceae</taxon>
        <taxon>Telluria group</taxon>
        <taxon>Massilia</taxon>
    </lineage>
</organism>
<dbReference type="RefSeq" id="WP_258822598.1">
    <property type="nucleotide sequence ID" value="NZ_JANUHB010000002.1"/>
</dbReference>
<dbReference type="InterPro" id="IPR003033">
    <property type="entry name" value="SCP2_sterol-bd_dom"/>
</dbReference>
<dbReference type="Proteomes" id="UP001206126">
    <property type="component" value="Unassembled WGS sequence"/>
</dbReference>
<keyword evidence="4" id="KW-1185">Reference proteome</keyword>
<feature type="domain" description="SCP2" evidence="2">
    <location>
        <begin position="45"/>
        <end position="131"/>
    </location>
</feature>
<evidence type="ECO:0000256" key="1">
    <source>
        <dbReference type="HAMAP-Rule" id="MF_02231"/>
    </source>
</evidence>
<reference evidence="3 4" key="1">
    <citation type="submission" date="2022-08" db="EMBL/GenBank/DDBJ databases">
        <title>Reclassification of Massilia species as members of the genera Telluria, Duganella, Pseudoduganella, Mokoshia gen. nov. and Zemynaea gen. nov. using orthogonal and non-orthogonal genome-based approaches.</title>
        <authorList>
            <person name="Bowman J.P."/>
        </authorList>
    </citation>
    <scope>NUCLEOTIDE SEQUENCE [LARGE SCALE GENOMIC DNA]</scope>
    <source>
        <strain evidence="3 4">JCM 31605</strain>
    </source>
</reference>
<sequence>MQTTTQTYTMPAPIAGVFARLPAYPGSWLFTRGLNLVLAPQLPADVREALAGRTLRLRVSDARIVFDFKWQGNAFVPSKTVGTPDLTIGACAHDLLRLARREEDPDTLFFSRRLALEGDTELGLLFKNTLDAFDVSLFDPATFFGKRRPRAS</sequence>
<accession>A0ABT2DBY6</accession>
<gene>
    <name evidence="1" type="primary">ubiT</name>
    <name evidence="3" type="ORF">NX774_13000</name>
</gene>
<evidence type="ECO:0000259" key="2">
    <source>
        <dbReference type="Pfam" id="PF02036"/>
    </source>
</evidence>
<comment type="pathway">
    <text evidence="1">Cofactor biosynthesis; ubiquinone biosynthesis.</text>
</comment>
<name>A0ABT2DBY6_9BURK</name>
<dbReference type="HAMAP" id="MF_02231">
    <property type="entry name" value="UbiT"/>
    <property type="match status" value="1"/>
</dbReference>
<comment type="similarity">
    <text evidence="1">Belongs to the UbiT family.</text>
</comment>
<comment type="caution">
    <text evidence="3">The sequence shown here is derived from an EMBL/GenBank/DDBJ whole genome shotgun (WGS) entry which is preliminary data.</text>
</comment>
<dbReference type="Gene3D" id="3.30.1050.10">
    <property type="entry name" value="SCP2 sterol-binding domain"/>
    <property type="match status" value="1"/>
</dbReference>
<dbReference type="Pfam" id="PF02036">
    <property type="entry name" value="SCP2"/>
    <property type="match status" value="1"/>
</dbReference>
<comment type="function">
    <text evidence="1">Required for O(2)-independent ubiquinone (coenzyme Q) biosynthesis. Likely functions as an accessory factor.</text>
</comment>
<keyword evidence="1" id="KW-0831">Ubiquinone biosynthesis</keyword>
<evidence type="ECO:0000313" key="3">
    <source>
        <dbReference type="EMBL" id="MCS0808842.1"/>
    </source>
</evidence>
<proteinExistence type="inferred from homology"/>
<dbReference type="InterPro" id="IPR036527">
    <property type="entry name" value="SCP2_sterol-bd_dom_sf"/>
</dbReference>
<dbReference type="EMBL" id="JANUHB010000002">
    <property type="protein sequence ID" value="MCS0808842.1"/>
    <property type="molecule type" value="Genomic_DNA"/>
</dbReference>
<dbReference type="SUPFAM" id="SSF55718">
    <property type="entry name" value="SCP-like"/>
    <property type="match status" value="1"/>
</dbReference>